<evidence type="ECO:0000256" key="3">
    <source>
        <dbReference type="SAM" id="Phobius"/>
    </source>
</evidence>
<keyword evidence="2" id="KW-1003">Cell membrane</keyword>
<keyword evidence="3" id="KW-1133">Transmembrane helix</keyword>
<keyword evidence="3" id="KW-0812">Transmembrane</keyword>
<dbReference type="Gene3D" id="1.10.1760.20">
    <property type="match status" value="1"/>
</dbReference>
<protein>
    <recommendedName>
        <fullName evidence="2">Biotin transporter</fullName>
    </recommendedName>
</protein>
<feature type="transmembrane region" description="Helical" evidence="3">
    <location>
        <begin position="7"/>
        <end position="26"/>
    </location>
</feature>
<comment type="subcellular location">
    <subcellularLocation>
        <location evidence="2">Cell membrane</location>
        <topology evidence="2">Multi-pass membrane protein</topology>
    </subcellularLocation>
</comment>
<dbReference type="GO" id="GO:0015225">
    <property type="term" value="F:biotin transmembrane transporter activity"/>
    <property type="evidence" value="ECO:0007669"/>
    <property type="project" value="UniProtKB-UniRule"/>
</dbReference>
<sequence>MKSKQPLKTYDLAIIPVFVALLAIGANATAMIVIGGVPITFQTFIAILAGAILGSKRGIYAIIVYILVGLIGFPVFSQFHSGLGVLFRPTFGFILSFIGVVYITAKVIEKSKQKSLLTFLIACYLGLIFNYLFGTTYMYYSYQFLAELDAITYSMAWGWMIAPGIKDLIFTFFAAIIAQRLYSMVYRKSAEPIKEVA</sequence>
<keyword evidence="2 3" id="KW-0472">Membrane</keyword>
<dbReference type="Proteomes" id="UP000075806">
    <property type="component" value="Unassembled WGS sequence"/>
</dbReference>
<dbReference type="AlphaFoldDB" id="A0A162ER50"/>
<feature type="transmembrane region" description="Helical" evidence="3">
    <location>
        <begin position="59"/>
        <end position="79"/>
    </location>
</feature>
<dbReference type="PANTHER" id="PTHR34295">
    <property type="entry name" value="BIOTIN TRANSPORTER BIOY"/>
    <property type="match status" value="1"/>
</dbReference>
<dbReference type="InterPro" id="IPR003784">
    <property type="entry name" value="BioY"/>
</dbReference>
<gene>
    <name evidence="4" type="ORF">AZF04_16280</name>
</gene>
<dbReference type="GO" id="GO:0005886">
    <property type="term" value="C:plasma membrane"/>
    <property type="evidence" value="ECO:0007669"/>
    <property type="project" value="UniProtKB-SubCell"/>
</dbReference>
<feature type="transmembrane region" description="Helical" evidence="3">
    <location>
        <begin position="85"/>
        <end position="105"/>
    </location>
</feature>
<reference evidence="4" key="1">
    <citation type="submission" date="2016-02" db="EMBL/GenBank/DDBJ databases">
        <title>Genome sequence of Bacillus trypoxylicola KCTC 13244(T).</title>
        <authorList>
            <person name="Jeong H."/>
            <person name="Park S.-H."/>
            <person name="Choi S.-K."/>
        </authorList>
    </citation>
    <scope>NUCLEOTIDE SEQUENCE [LARGE SCALE GENOMIC DNA]</scope>
    <source>
        <strain evidence="4">KCTC 13244</strain>
    </source>
</reference>
<proteinExistence type="inferred from homology"/>
<dbReference type="RefSeq" id="WP_061947827.1">
    <property type="nucleotide sequence ID" value="NZ_LTAO01000006.1"/>
</dbReference>
<name>A0A162ER50_9BACI</name>
<evidence type="ECO:0000313" key="4">
    <source>
        <dbReference type="EMBL" id="KYG33517.1"/>
    </source>
</evidence>
<dbReference type="EMBL" id="LTAO01000006">
    <property type="protein sequence ID" value="KYG33517.1"/>
    <property type="molecule type" value="Genomic_DNA"/>
</dbReference>
<evidence type="ECO:0000256" key="2">
    <source>
        <dbReference type="PIRNR" id="PIRNR016661"/>
    </source>
</evidence>
<dbReference type="PIRSF" id="PIRSF016661">
    <property type="entry name" value="BioY"/>
    <property type="match status" value="1"/>
</dbReference>
<comment type="similarity">
    <text evidence="1 2">Belongs to the BioY family.</text>
</comment>
<organism evidence="4 5">
    <name type="scientific">Alkalihalobacillus trypoxylicola</name>
    <dbReference type="NCBI Taxonomy" id="519424"/>
    <lineage>
        <taxon>Bacteria</taxon>
        <taxon>Bacillati</taxon>
        <taxon>Bacillota</taxon>
        <taxon>Bacilli</taxon>
        <taxon>Bacillales</taxon>
        <taxon>Bacillaceae</taxon>
        <taxon>Alkalihalobacillus</taxon>
    </lineage>
</organism>
<comment type="caution">
    <text evidence="4">The sequence shown here is derived from an EMBL/GenBank/DDBJ whole genome shotgun (WGS) entry which is preliminary data.</text>
</comment>
<accession>A0A162ER50</accession>
<evidence type="ECO:0000256" key="1">
    <source>
        <dbReference type="ARBA" id="ARBA00010692"/>
    </source>
</evidence>
<dbReference type="STRING" id="519424.AZF04_16280"/>
<feature type="transmembrane region" description="Helical" evidence="3">
    <location>
        <begin position="117"/>
        <end position="140"/>
    </location>
</feature>
<feature type="transmembrane region" description="Helical" evidence="3">
    <location>
        <begin position="160"/>
        <end position="178"/>
    </location>
</feature>
<dbReference type="PANTHER" id="PTHR34295:SF1">
    <property type="entry name" value="BIOTIN TRANSPORTER BIOY"/>
    <property type="match status" value="1"/>
</dbReference>
<dbReference type="Pfam" id="PF02632">
    <property type="entry name" value="BioY"/>
    <property type="match status" value="1"/>
</dbReference>
<feature type="transmembrane region" description="Helical" evidence="3">
    <location>
        <begin position="32"/>
        <end position="52"/>
    </location>
</feature>
<keyword evidence="5" id="KW-1185">Reference proteome</keyword>
<evidence type="ECO:0000313" key="5">
    <source>
        <dbReference type="Proteomes" id="UP000075806"/>
    </source>
</evidence>
<keyword evidence="2" id="KW-0813">Transport</keyword>